<dbReference type="InterPro" id="IPR032808">
    <property type="entry name" value="DoxX"/>
</dbReference>
<accession>A0A375Z0X2</accession>
<name>A0A375Z0X2_MYCSH</name>
<dbReference type="STRING" id="29313.BHQ16_11995"/>
<keyword evidence="4 7" id="KW-0812">Transmembrane</keyword>
<evidence type="ECO:0000313" key="8">
    <source>
        <dbReference type="EMBL" id="SRX94831.1"/>
    </source>
</evidence>
<dbReference type="Proteomes" id="UP000252015">
    <property type="component" value="Unassembled WGS sequence"/>
</dbReference>
<evidence type="ECO:0000256" key="2">
    <source>
        <dbReference type="ARBA" id="ARBA00006679"/>
    </source>
</evidence>
<evidence type="ECO:0000256" key="4">
    <source>
        <dbReference type="ARBA" id="ARBA00022692"/>
    </source>
</evidence>
<evidence type="ECO:0000256" key="5">
    <source>
        <dbReference type="ARBA" id="ARBA00022989"/>
    </source>
</evidence>
<evidence type="ECO:0008006" key="10">
    <source>
        <dbReference type="Google" id="ProtNLM"/>
    </source>
</evidence>
<dbReference type="InterPro" id="IPR051907">
    <property type="entry name" value="DoxX-like_oxidoreductase"/>
</dbReference>
<dbReference type="EMBL" id="UEGW01000001">
    <property type="protein sequence ID" value="SRX94831.1"/>
    <property type="molecule type" value="Genomic_DNA"/>
</dbReference>
<gene>
    <name evidence="8" type="ORF">MSP7336_03094</name>
</gene>
<evidence type="ECO:0000256" key="3">
    <source>
        <dbReference type="ARBA" id="ARBA00022475"/>
    </source>
</evidence>
<evidence type="ECO:0000256" key="7">
    <source>
        <dbReference type="SAM" id="Phobius"/>
    </source>
</evidence>
<organism evidence="8 9">
    <name type="scientific">Mycobacterium shimoidei</name>
    <dbReference type="NCBI Taxonomy" id="29313"/>
    <lineage>
        <taxon>Bacteria</taxon>
        <taxon>Bacillati</taxon>
        <taxon>Actinomycetota</taxon>
        <taxon>Actinomycetes</taxon>
        <taxon>Mycobacteriales</taxon>
        <taxon>Mycobacteriaceae</taxon>
        <taxon>Mycobacterium</taxon>
    </lineage>
</organism>
<evidence type="ECO:0000256" key="1">
    <source>
        <dbReference type="ARBA" id="ARBA00004651"/>
    </source>
</evidence>
<dbReference type="AlphaFoldDB" id="A0A375Z0X2"/>
<dbReference type="Pfam" id="PF07681">
    <property type="entry name" value="DoxX"/>
    <property type="match status" value="1"/>
</dbReference>
<keyword evidence="6 7" id="KW-0472">Membrane</keyword>
<feature type="transmembrane region" description="Helical" evidence="7">
    <location>
        <begin position="28"/>
        <end position="49"/>
    </location>
</feature>
<feature type="transmembrane region" description="Helical" evidence="7">
    <location>
        <begin position="125"/>
        <end position="145"/>
    </location>
</feature>
<keyword evidence="3" id="KW-1003">Cell membrane</keyword>
<keyword evidence="5 7" id="KW-1133">Transmembrane helix</keyword>
<keyword evidence="9" id="KW-1185">Reference proteome</keyword>
<proteinExistence type="inferred from homology"/>
<dbReference type="PANTHER" id="PTHR33452:SF4">
    <property type="entry name" value="BLL4328 PROTEIN"/>
    <property type="match status" value="1"/>
</dbReference>
<dbReference type="PANTHER" id="PTHR33452">
    <property type="entry name" value="OXIDOREDUCTASE CATD-RELATED"/>
    <property type="match status" value="1"/>
</dbReference>
<evidence type="ECO:0000256" key="6">
    <source>
        <dbReference type="ARBA" id="ARBA00023136"/>
    </source>
</evidence>
<feature type="transmembrane region" description="Helical" evidence="7">
    <location>
        <begin position="69"/>
        <end position="90"/>
    </location>
</feature>
<comment type="similarity">
    <text evidence="2">Belongs to the DoxX family.</text>
</comment>
<sequence>MLGGFRLCPVVRASGYGRRMTRNLEARLAARSSSAIAVFRVVFGFLFLSHGLSKLIGWPQGPVVPAGQWPAYHAGWIELITGALIAIGLFTRAAAFVASGEMAVAYFWQHFPHGFWPMVNRGELAVLYCFGFLLLVFVGGGAFALDSRRRHRRSTRGPLSPSRWSDRR</sequence>
<comment type="subcellular location">
    <subcellularLocation>
        <location evidence="1">Cell membrane</location>
        <topology evidence="1">Multi-pass membrane protein</topology>
    </subcellularLocation>
</comment>
<reference evidence="8 9" key="1">
    <citation type="submission" date="2018-05" db="EMBL/GenBank/DDBJ databases">
        <authorList>
            <consortium name="IHU Genomes"/>
        </authorList>
    </citation>
    <scope>NUCLEOTIDE SEQUENCE [LARGE SCALE GENOMIC DNA]</scope>
    <source>
        <strain evidence="8 9">P7336</strain>
    </source>
</reference>
<evidence type="ECO:0000313" key="9">
    <source>
        <dbReference type="Proteomes" id="UP000252015"/>
    </source>
</evidence>
<protein>
    <recommendedName>
        <fullName evidence="10">DoxX family protein</fullName>
    </recommendedName>
</protein>
<dbReference type="GO" id="GO:0005886">
    <property type="term" value="C:plasma membrane"/>
    <property type="evidence" value="ECO:0007669"/>
    <property type="project" value="UniProtKB-SubCell"/>
</dbReference>